<feature type="compositionally biased region" description="Polar residues" evidence="1">
    <location>
        <begin position="306"/>
        <end position="326"/>
    </location>
</feature>
<organism evidence="2 3">
    <name type="scientific">Stomoxys calcitrans</name>
    <name type="common">Stable fly</name>
    <name type="synonym">Conops calcitrans</name>
    <dbReference type="NCBI Taxonomy" id="35570"/>
    <lineage>
        <taxon>Eukaryota</taxon>
        <taxon>Metazoa</taxon>
        <taxon>Ecdysozoa</taxon>
        <taxon>Arthropoda</taxon>
        <taxon>Hexapoda</taxon>
        <taxon>Insecta</taxon>
        <taxon>Pterygota</taxon>
        <taxon>Neoptera</taxon>
        <taxon>Endopterygota</taxon>
        <taxon>Diptera</taxon>
        <taxon>Brachycera</taxon>
        <taxon>Muscomorpha</taxon>
        <taxon>Muscoidea</taxon>
        <taxon>Muscidae</taxon>
        <taxon>Stomoxys</taxon>
    </lineage>
</organism>
<dbReference type="GO" id="GO:0043325">
    <property type="term" value="F:phosphatidylinositol-3,4-bisphosphate binding"/>
    <property type="evidence" value="ECO:0007669"/>
    <property type="project" value="TreeGrafter"/>
</dbReference>
<dbReference type="VEuPathDB" id="VectorBase:SCAU015164"/>
<feature type="region of interest" description="Disordered" evidence="1">
    <location>
        <begin position="35"/>
        <end position="61"/>
    </location>
</feature>
<feature type="region of interest" description="Disordered" evidence="1">
    <location>
        <begin position="113"/>
        <end position="157"/>
    </location>
</feature>
<feature type="compositionally biased region" description="Polar residues" evidence="1">
    <location>
        <begin position="448"/>
        <end position="468"/>
    </location>
</feature>
<dbReference type="PANTHER" id="PTHR46607">
    <property type="entry name" value="SEC14 DOMAIN AND SPECTRIN REPEAT-CONTAINING PROTEIN 1"/>
    <property type="match status" value="1"/>
</dbReference>
<sequence>MVRLGRLLKTRLKEPFILDAATGKCVVVEDLPTEITAPSPSMESSISGSSSNTSTSTTVDSISTRLAADPTKVVINPTGSNGMACTAITGKLTDIAEVAESLDTVIRDIQENSQRVEVESNPSPRDKKLGTLRSTSSEDWHSRSTEDDSFVTASEGRTSSYMSCNKSSFDYSEGDDSTLAFDMPDVNSPFNMSFDESEHSFISAQQDGNKTPTKLSENDDVTLDELRAPSSLADIEDLHSESVTPTPAETEELYVDSIPVESETELEVATIANASSMQVLTECPKMPMSLTPEVSPCSNKRHTAQDEASTSNAQTNATNPNGSDQAKPSVAWRRSKYYENLTKQTIKGFLNKTPTKLSENDDVTLDELRAPSSLADIEDLHSESVTPTPAETEELYVDSIPVESETELEVATIANASSMQVLTECPKMPMSLTPEVSPCSNKRHTAQDEASTSNAQTNATNPNGSDQAKPSVAWRRSKYYENLTKQTIKGFL</sequence>
<feature type="compositionally biased region" description="Basic and acidic residues" evidence="1">
    <location>
        <begin position="113"/>
        <end position="129"/>
    </location>
</feature>
<proteinExistence type="predicted"/>
<accession>A0A1I8Q9K0</accession>
<reference evidence="2" key="1">
    <citation type="submission" date="2020-05" db="UniProtKB">
        <authorList>
            <consortium name="EnsemblMetazoa"/>
        </authorList>
    </citation>
    <scope>IDENTIFICATION</scope>
    <source>
        <strain evidence="2">USDA</strain>
    </source>
</reference>
<feature type="compositionally biased region" description="Basic and acidic residues" evidence="1">
    <location>
        <begin position="136"/>
        <end position="146"/>
    </location>
</feature>
<dbReference type="PANTHER" id="PTHR46607:SF1">
    <property type="entry name" value="SEC14 DOMAIN AND SPECTRIN REPEAT-CONTAINING PROTEIN 1"/>
    <property type="match status" value="1"/>
</dbReference>
<feature type="region of interest" description="Disordered" evidence="1">
    <location>
        <begin position="433"/>
        <end position="472"/>
    </location>
</feature>
<keyword evidence="3" id="KW-1185">Reference proteome</keyword>
<evidence type="ECO:0000256" key="1">
    <source>
        <dbReference type="SAM" id="MobiDB-lite"/>
    </source>
</evidence>
<dbReference type="EnsemblMetazoa" id="SCAU015164-RA">
    <property type="protein sequence ID" value="SCAU015164-PA"/>
    <property type="gene ID" value="SCAU015164"/>
</dbReference>
<feature type="region of interest" description="Disordered" evidence="1">
    <location>
        <begin position="291"/>
        <end position="330"/>
    </location>
</feature>
<dbReference type="GO" id="GO:0005546">
    <property type="term" value="F:phosphatidylinositol-4,5-bisphosphate binding"/>
    <property type="evidence" value="ECO:0007669"/>
    <property type="project" value="TreeGrafter"/>
</dbReference>
<dbReference type="AlphaFoldDB" id="A0A1I8Q9K0"/>
<dbReference type="STRING" id="35570.A0A1I8Q9K0"/>
<dbReference type="GO" id="GO:0070273">
    <property type="term" value="F:phosphatidylinositol-4-phosphate binding"/>
    <property type="evidence" value="ECO:0007669"/>
    <property type="project" value="TreeGrafter"/>
</dbReference>
<evidence type="ECO:0000313" key="2">
    <source>
        <dbReference type="EnsemblMetazoa" id="SCAU015164-PA"/>
    </source>
</evidence>
<name>A0A1I8Q9K0_STOCA</name>
<dbReference type="GO" id="GO:0032266">
    <property type="term" value="F:phosphatidylinositol-3-phosphate binding"/>
    <property type="evidence" value="ECO:0007669"/>
    <property type="project" value="TreeGrafter"/>
</dbReference>
<dbReference type="GO" id="GO:0010314">
    <property type="term" value="F:phosphatidylinositol-5-phosphate binding"/>
    <property type="evidence" value="ECO:0007669"/>
    <property type="project" value="TreeGrafter"/>
</dbReference>
<protein>
    <submittedName>
        <fullName evidence="2">Uncharacterized protein</fullName>
    </submittedName>
</protein>
<feature type="compositionally biased region" description="Low complexity" evidence="1">
    <location>
        <begin position="39"/>
        <end position="61"/>
    </location>
</feature>
<evidence type="ECO:0000313" key="3">
    <source>
        <dbReference type="Proteomes" id="UP000095300"/>
    </source>
</evidence>
<dbReference type="GO" id="GO:0080025">
    <property type="term" value="F:phosphatidylinositol-3,5-bisphosphate binding"/>
    <property type="evidence" value="ECO:0007669"/>
    <property type="project" value="TreeGrafter"/>
</dbReference>
<dbReference type="Proteomes" id="UP000095300">
    <property type="component" value="Unassembled WGS sequence"/>
</dbReference>